<dbReference type="Pfam" id="PF00474">
    <property type="entry name" value="SSF"/>
    <property type="match status" value="1"/>
</dbReference>
<evidence type="ECO:0000256" key="8">
    <source>
        <dbReference type="ARBA" id="ARBA00023053"/>
    </source>
</evidence>
<dbReference type="PROSITE" id="PS50283">
    <property type="entry name" value="NA_SOLUT_SYMP_3"/>
    <property type="match status" value="1"/>
</dbReference>
<feature type="transmembrane region" description="Helical" evidence="15">
    <location>
        <begin position="63"/>
        <end position="83"/>
    </location>
</feature>
<dbReference type="Proteomes" id="UP000001555">
    <property type="component" value="Unassembled WGS sequence"/>
</dbReference>
<feature type="compositionally biased region" description="Basic residues" evidence="14">
    <location>
        <begin position="397"/>
        <end position="411"/>
    </location>
</feature>
<evidence type="ECO:0000256" key="15">
    <source>
        <dbReference type="SAM" id="Phobius"/>
    </source>
</evidence>
<keyword evidence="4 15" id="KW-0812">Transmembrane</keyword>
<comment type="subcellular location">
    <subcellularLocation>
        <location evidence="1">Membrane</location>
        <topology evidence="1">Multi-pass membrane protein</topology>
    </subcellularLocation>
</comment>
<evidence type="ECO:0000256" key="7">
    <source>
        <dbReference type="ARBA" id="ARBA00022989"/>
    </source>
</evidence>
<dbReference type="EMBL" id="ABJB010154519">
    <property type="status" value="NOT_ANNOTATED_CDS"/>
    <property type="molecule type" value="Genomic_DNA"/>
</dbReference>
<keyword evidence="11" id="KW-0325">Glycoprotein</keyword>
<dbReference type="OrthoDB" id="546820at2759"/>
<keyword evidence="12" id="KW-0739">Sodium transport</keyword>
<evidence type="ECO:0000256" key="10">
    <source>
        <dbReference type="ARBA" id="ARBA00023136"/>
    </source>
</evidence>
<evidence type="ECO:0000313" key="17">
    <source>
        <dbReference type="EnsemblMetazoa" id="ISCW000389-PA"/>
    </source>
</evidence>
<dbReference type="EMBL" id="ABJB010192888">
    <property type="status" value="NOT_ANNOTATED_CDS"/>
    <property type="molecule type" value="Genomic_DNA"/>
</dbReference>
<sequence>MFHKAVGKISYPANNYFGDIEWNQIARYWDSVMQVVMGGIPWQVYFQRVLACESPEGAVLSSYMAAMGCLIMAMPSIIMGAIARAANLTEAGYTGTVSLTPETASLTLPLVLQHLTPSHVSALGLAGVSAAVMSSFDSSILSAASMFAWNVYGNSVRQSASEKEIFWVMRIATVVIGTVASMIAQLAMSAYAFWYLSSDLVYVLLLPHLLTVTYHNKECNAYGSLAGYVVGAVLRAGGGEDALNIPPFIRYPYYNARDGQLFPFRTFAMVMTYLTLRVVSRVSKWLFTDRVPLKFDLFKCFVAKPPMAKEDLSSKDAEEMPTKSDEQEEPVRHFLGMGVLLPTAVDQDVGVDSAEQKSLGEHTGNTTISGASAVPSVDVPALQCSHSDKPQTAHLSPPKKRRHTRRKRPTPKKVPESQEPGDVQNSTAVARE</sequence>
<dbReference type="InterPro" id="IPR038377">
    <property type="entry name" value="Na/Glc_symporter_sf"/>
</dbReference>
<dbReference type="PANTHER" id="PTHR45897">
    <property type="entry name" value="HIGH-AFFINITY CHOLINE TRANSPORTER 1"/>
    <property type="match status" value="1"/>
</dbReference>
<dbReference type="GO" id="GO:0015871">
    <property type="term" value="P:choline transport"/>
    <property type="evidence" value="ECO:0000318"/>
    <property type="project" value="GO_Central"/>
</dbReference>
<dbReference type="HOGENOM" id="CLU_635064_0_0_1"/>
<evidence type="ECO:0000256" key="14">
    <source>
        <dbReference type="SAM" id="MobiDB-lite"/>
    </source>
</evidence>
<feature type="region of interest" description="Disordered" evidence="14">
    <location>
        <begin position="353"/>
        <end position="432"/>
    </location>
</feature>
<keyword evidence="18" id="KW-1185">Reference proteome</keyword>
<dbReference type="InParanoid" id="B7P4Z0"/>
<keyword evidence="7 15" id="KW-1133">Transmembrane helix</keyword>
<evidence type="ECO:0000256" key="13">
    <source>
        <dbReference type="RuleBase" id="RU362091"/>
    </source>
</evidence>
<dbReference type="AlphaFoldDB" id="B7P4Z0"/>
<dbReference type="PaxDb" id="6945-B7P4Z0"/>
<keyword evidence="9" id="KW-0406">Ion transport</keyword>
<keyword evidence="5" id="KW-0769">Symport</keyword>
<dbReference type="PANTHER" id="PTHR45897:SF4">
    <property type="entry name" value="HIGH-AFFINITY CHOLINE TRANSPORTER 1"/>
    <property type="match status" value="1"/>
</dbReference>
<dbReference type="InterPro" id="IPR052244">
    <property type="entry name" value="Choline_transporter"/>
</dbReference>
<evidence type="ECO:0000313" key="16">
    <source>
        <dbReference type="EMBL" id="EEC01662.1"/>
    </source>
</evidence>
<evidence type="ECO:0000256" key="3">
    <source>
        <dbReference type="ARBA" id="ARBA00022448"/>
    </source>
</evidence>
<dbReference type="InterPro" id="IPR001734">
    <property type="entry name" value="Na/solute_symporter"/>
</dbReference>
<keyword evidence="8" id="KW-0915">Sodium</keyword>
<dbReference type="EMBL" id="ABJB010190275">
    <property type="status" value="NOT_ANNOTATED_CDS"/>
    <property type="molecule type" value="Genomic_DNA"/>
</dbReference>
<evidence type="ECO:0000256" key="11">
    <source>
        <dbReference type="ARBA" id="ARBA00023180"/>
    </source>
</evidence>
<accession>B7P4Z0</accession>
<feature type="region of interest" description="Disordered" evidence="14">
    <location>
        <begin position="311"/>
        <end position="330"/>
    </location>
</feature>
<reference evidence="17" key="2">
    <citation type="submission" date="2020-05" db="UniProtKB">
        <authorList>
            <consortium name="EnsemblMetazoa"/>
        </authorList>
    </citation>
    <scope>IDENTIFICATION</scope>
    <source>
        <strain evidence="17">wikel</strain>
    </source>
</reference>
<keyword evidence="10 15" id="KW-0472">Membrane</keyword>
<evidence type="ECO:0000256" key="4">
    <source>
        <dbReference type="ARBA" id="ARBA00022692"/>
    </source>
</evidence>
<keyword evidence="6" id="KW-0530">Neurotransmitter biosynthesis</keyword>
<dbReference type="EMBL" id="ABJB010368334">
    <property type="status" value="NOT_ANNOTATED_CDS"/>
    <property type="molecule type" value="Genomic_DNA"/>
</dbReference>
<protein>
    <submittedName>
        <fullName evidence="16 17">High affinity choline transporter, putative</fullName>
    </submittedName>
</protein>
<dbReference type="VEuPathDB" id="VectorBase:ISCP_005522"/>
<evidence type="ECO:0000256" key="5">
    <source>
        <dbReference type="ARBA" id="ARBA00022847"/>
    </source>
</evidence>
<dbReference type="GO" id="GO:0008292">
    <property type="term" value="P:acetylcholine biosynthetic process"/>
    <property type="evidence" value="ECO:0000318"/>
    <property type="project" value="GO_Central"/>
</dbReference>
<keyword evidence="3" id="KW-0813">Transport</keyword>
<evidence type="ECO:0000256" key="1">
    <source>
        <dbReference type="ARBA" id="ARBA00004141"/>
    </source>
</evidence>
<evidence type="ECO:0000256" key="9">
    <source>
        <dbReference type="ARBA" id="ARBA00023065"/>
    </source>
</evidence>
<dbReference type="EnsemblMetazoa" id="ISCW000389-RA">
    <property type="protein sequence ID" value="ISCW000389-PA"/>
    <property type="gene ID" value="ISCW000389"/>
</dbReference>
<dbReference type="EMBL" id="ABJB010620059">
    <property type="status" value="NOT_ANNOTATED_CDS"/>
    <property type="molecule type" value="Genomic_DNA"/>
</dbReference>
<feature type="transmembrane region" description="Helical" evidence="15">
    <location>
        <begin position="262"/>
        <end position="280"/>
    </location>
</feature>
<feature type="compositionally biased region" description="Polar residues" evidence="14">
    <location>
        <begin position="423"/>
        <end position="432"/>
    </location>
</feature>
<comment type="similarity">
    <text evidence="2 13">Belongs to the sodium:solute symporter (SSF) (TC 2.A.21) family.</text>
</comment>
<proteinExistence type="inferred from homology"/>
<evidence type="ECO:0000313" key="18">
    <source>
        <dbReference type="Proteomes" id="UP000001555"/>
    </source>
</evidence>
<evidence type="ECO:0000256" key="12">
    <source>
        <dbReference type="ARBA" id="ARBA00023201"/>
    </source>
</evidence>
<evidence type="ECO:0000256" key="6">
    <source>
        <dbReference type="ARBA" id="ARBA00022979"/>
    </source>
</evidence>
<organism>
    <name type="scientific">Ixodes scapularis</name>
    <name type="common">Black-legged tick</name>
    <name type="synonym">Deer tick</name>
    <dbReference type="NCBI Taxonomy" id="6945"/>
    <lineage>
        <taxon>Eukaryota</taxon>
        <taxon>Metazoa</taxon>
        <taxon>Ecdysozoa</taxon>
        <taxon>Arthropoda</taxon>
        <taxon>Chelicerata</taxon>
        <taxon>Arachnida</taxon>
        <taxon>Acari</taxon>
        <taxon>Parasitiformes</taxon>
        <taxon>Ixodida</taxon>
        <taxon>Ixodoidea</taxon>
        <taxon>Ixodidae</taxon>
        <taxon>Ixodinae</taxon>
        <taxon>Ixodes</taxon>
    </lineage>
</organism>
<dbReference type="GO" id="GO:0005307">
    <property type="term" value="F:choline:sodium symporter activity"/>
    <property type="evidence" value="ECO:0000318"/>
    <property type="project" value="GO_Central"/>
</dbReference>
<name>B7P4Z0_IXOSC</name>
<dbReference type="EMBL" id="DS637704">
    <property type="protein sequence ID" value="EEC01662.1"/>
    <property type="molecule type" value="Genomic_DNA"/>
</dbReference>
<dbReference type="Gene3D" id="1.20.1730.10">
    <property type="entry name" value="Sodium/glucose cotransporter"/>
    <property type="match status" value="1"/>
</dbReference>
<dbReference type="VEuPathDB" id="VectorBase:ISCW000389"/>
<reference evidence="16 18" key="1">
    <citation type="submission" date="2008-03" db="EMBL/GenBank/DDBJ databases">
        <title>Annotation of Ixodes scapularis.</title>
        <authorList>
            <consortium name="Ixodes scapularis Genome Project Consortium"/>
            <person name="Caler E."/>
            <person name="Hannick L.I."/>
            <person name="Bidwell S."/>
            <person name="Joardar V."/>
            <person name="Thiagarajan M."/>
            <person name="Amedeo P."/>
            <person name="Galinsky K.J."/>
            <person name="Schobel S."/>
            <person name="Inman J."/>
            <person name="Hostetler J."/>
            <person name="Miller J."/>
            <person name="Hammond M."/>
            <person name="Megy K."/>
            <person name="Lawson D."/>
            <person name="Kodira C."/>
            <person name="Sutton G."/>
            <person name="Meyer J."/>
            <person name="Hill C.A."/>
            <person name="Birren B."/>
            <person name="Nene V."/>
            <person name="Collins F."/>
            <person name="Alarcon-Chaidez F."/>
            <person name="Wikel S."/>
            <person name="Strausberg R."/>
        </authorList>
    </citation>
    <scope>NUCLEOTIDE SEQUENCE [LARGE SCALE GENOMIC DNA]</scope>
    <source>
        <strain evidence="18">Wikel</strain>
        <strain evidence="16">Wikel colony</strain>
    </source>
</reference>
<feature type="transmembrane region" description="Helical" evidence="15">
    <location>
        <begin position="167"/>
        <end position="196"/>
    </location>
</feature>
<gene>
    <name evidence="16" type="ORF">IscW_ISCW000389</name>
</gene>
<dbReference type="VEuPathDB" id="VectorBase:ISCI000389"/>
<evidence type="ECO:0000256" key="2">
    <source>
        <dbReference type="ARBA" id="ARBA00006434"/>
    </source>
</evidence>
<dbReference type="GO" id="GO:0005886">
    <property type="term" value="C:plasma membrane"/>
    <property type="evidence" value="ECO:0000318"/>
    <property type="project" value="GO_Central"/>
</dbReference>